<dbReference type="Pfam" id="PF08859">
    <property type="entry name" value="DGC"/>
    <property type="match status" value="1"/>
</dbReference>
<evidence type="ECO:0000313" key="1">
    <source>
        <dbReference type="EMBL" id="ACS80955.1"/>
    </source>
</evidence>
<dbReference type="RefSeq" id="WP_015852771.1">
    <property type="nucleotide sequence ID" value="NC_012881.1"/>
</dbReference>
<dbReference type="HOGENOM" id="CLU_126377_0_0_7"/>
<dbReference type="EMBL" id="CP001649">
    <property type="protein sequence ID" value="ACS80955.1"/>
    <property type="molecule type" value="Genomic_DNA"/>
</dbReference>
<accession>C6C084</accession>
<name>C6C084_MARSD</name>
<organism evidence="1 2">
    <name type="scientific">Maridesulfovibrio salexigens (strain ATCC 14822 / DSM 2638 / NCIMB 8403 / VKM B-1763)</name>
    <name type="common">Desulfovibrio salexigens</name>
    <dbReference type="NCBI Taxonomy" id="526222"/>
    <lineage>
        <taxon>Bacteria</taxon>
        <taxon>Pseudomonadati</taxon>
        <taxon>Thermodesulfobacteriota</taxon>
        <taxon>Desulfovibrionia</taxon>
        <taxon>Desulfovibrionales</taxon>
        <taxon>Desulfovibrionaceae</taxon>
        <taxon>Maridesulfovibrio</taxon>
    </lineage>
</organism>
<dbReference type="Proteomes" id="UP000002601">
    <property type="component" value="Chromosome"/>
</dbReference>
<sequence>MTDTFTLEVTKTDKVCAAGEKFGRKSQEENLTPVFSCEGGCIKGEIARQTANLIAKADGYARACHGELFSVPHSDLAKWIRQAEKVVVIDGCSLFCHSRMADKIIDKDKLVVIDSLSIHQKYANLMDVDDVPEEERRQTAEEVANIILSNLKEGISFEKSDQACSECCNPQVSNDCCS</sequence>
<proteinExistence type="predicted"/>
<dbReference type="OrthoDB" id="2111735at2"/>
<dbReference type="KEGG" id="dsa:Desal_2903"/>
<dbReference type="InterPro" id="IPR014958">
    <property type="entry name" value="DGC"/>
</dbReference>
<dbReference type="eggNOG" id="ENOG5032RDF">
    <property type="taxonomic scope" value="Bacteria"/>
</dbReference>
<gene>
    <name evidence="1" type="ordered locus">Desal_2903</name>
</gene>
<evidence type="ECO:0008006" key="3">
    <source>
        <dbReference type="Google" id="ProtNLM"/>
    </source>
</evidence>
<keyword evidence="2" id="KW-1185">Reference proteome</keyword>
<dbReference type="AlphaFoldDB" id="C6C084"/>
<reference evidence="1 2" key="1">
    <citation type="submission" date="2009-06" db="EMBL/GenBank/DDBJ databases">
        <title>Complete sequence of Desulfovibrio salexigens DSM 2638.</title>
        <authorList>
            <consortium name="US DOE Joint Genome Institute"/>
            <person name="Lucas S."/>
            <person name="Copeland A."/>
            <person name="Lapidus A."/>
            <person name="Glavina del Rio T."/>
            <person name="Tice H."/>
            <person name="Bruce D."/>
            <person name="Goodwin L."/>
            <person name="Pitluck S."/>
            <person name="Munk A.C."/>
            <person name="Brettin T."/>
            <person name="Detter J.C."/>
            <person name="Han C."/>
            <person name="Tapia R."/>
            <person name="Larimer F."/>
            <person name="Land M."/>
            <person name="Hauser L."/>
            <person name="Kyrpides N."/>
            <person name="Anderson I."/>
            <person name="Wall J.D."/>
            <person name="Arkin A.P."/>
            <person name="Dehal P."/>
            <person name="Chivian D."/>
            <person name="Giles B."/>
            <person name="Hazen T.C."/>
        </authorList>
    </citation>
    <scope>NUCLEOTIDE SEQUENCE [LARGE SCALE GENOMIC DNA]</scope>
    <source>
        <strain evidence="2">ATCC 14822 / DSM 2638 / NCIMB 8403 / VKM B-1763</strain>
    </source>
</reference>
<protein>
    <recommendedName>
        <fullName evidence="3">DGC domain-containing protein</fullName>
    </recommendedName>
</protein>
<evidence type="ECO:0000313" key="2">
    <source>
        <dbReference type="Proteomes" id="UP000002601"/>
    </source>
</evidence>